<evidence type="ECO:0000256" key="1">
    <source>
        <dbReference type="SAM" id="MobiDB-lite"/>
    </source>
</evidence>
<sequence length="99" mass="9791">MTPEPKAPPRTTAVTSIARQSGTASAQTSGTKAVARVSSRTVIQAERQPGRAPLAALSSRMPRPAVIAAARASGGSSTASTAVPIRPWASAPVAAGSSA</sequence>
<evidence type="ECO:0000313" key="3">
    <source>
        <dbReference type="Proteomes" id="UP001499863"/>
    </source>
</evidence>
<gene>
    <name evidence="2" type="ORF">GCM10009639_55120</name>
</gene>
<dbReference type="Proteomes" id="UP001499863">
    <property type="component" value="Unassembled WGS sequence"/>
</dbReference>
<protein>
    <submittedName>
        <fullName evidence="2">Uncharacterized protein</fullName>
    </submittedName>
</protein>
<organism evidence="2 3">
    <name type="scientific">Kitasatospora putterlickiae</name>
    <dbReference type="NCBI Taxonomy" id="221725"/>
    <lineage>
        <taxon>Bacteria</taxon>
        <taxon>Bacillati</taxon>
        <taxon>Actinomycetota</taxon>
        <taxon>Actinomycetes</taxon>
        <taxon>Kitasatosporales</taxon>
        <taxon>Streptomycetaceae</taxon>
        <taxon>Kitasatospora</taxon>
    </lineage>
</organism>
<evidence type="ECO:0000313" key="2">
    <source>
        <dbReference type="EMBL" id="GAA1406881.1"/>
    </source>
</evidence>
<comment type="caution">
    <text evidence="2">The sequence shown here is derived from an EMBL/GenBank/DDBJ whole genome shotgun (WGS) entry which is preliminary data.</text>
</comment>
<keyword evidence="3" id="KW-1185">Reference proteome</keyword>
<dbReference type="EMBL" id="BAAAKJ010000317">
    <property type="protein sequence ID" value="GAA1406881.1"/>
    <property type="molecule type" value="Genomic_DNA"/>
</dbReference>
<feature type="region of interest" description="Disordered" evidence="1">
    <location>
        <begin position="1"/>
        <end position="33"/>
    </location>
</feature>
<accession>A0ABN1YIX8</accession>
<proteinExistence type="predicted"/>
<feature type="compositionally biased region" description="Polar residues" evidence="1">
    <location>
        <begin position="12"/>
        <end position="31"/>
    </location>
</feature>
<name>A0ABN1YIX8_9ACTN</name>
<reference evidence="2 3" key="1">
    <citation type="journal article" date="2019" name="Int. J. Syst. Evol. Microbiol.">
        <title>The Global Catalogue of Microorganisms (GCM) 10K type strain sequencing project: providing services to taxonomists for standard genome sequencing and annotation.</title>
        <authorList>
            <consortium name="The Broad Institute Genomics Platform"/>
            <consortium name="The Broad Institute Genome Sequencing Center for Infectious Disease"/>
            <person name="Wu L."/>
            <person name="Ma J."/>
        </authorList>
    </citation>
    <scope>NUCLEOTIDE SEQUENCE [LARGE SCALE GENOMIC DNA]</scope>
    <source>
        <strain evidence="2 3">JCM 12393</strain>
    </source>
</reference>